<accession>A0AAU9KR26</accession>
<evidence type="ECO:0000313" key="3">
    <source>
        <dbReference type="Proteomes" id="UP001158986"/>
    </source>
</evidence>
<keyword evidence="3" id="KW-1185">Reference proteome</keyword>
<reference evidence="1 3" key="1">
    <citation type="submission" date="2021-11" db="EMBL/GenBank/DDBJ databases">
        <authorList>
            <person name="Islam A."/>
            <person name="Islam S."/>
            <person name="Flora M.S."/>
            <person name="Rahman M."/>
            <person name="Ziaur R.M."/>
            <person name="Epstein J.H."/>
            <person name="Hassan M."/>
            <person name="Klassen M."/>
            <person name="Woodard K."/>
            <person name="Webb A."/>
            <person name="Webby R.J."/>
            <person name="El Zowalaty M.E."/>
        </authorList>
    </citation>
    <scope>NUCLEOTIDE SEQUENCE</scope>
    <source>
        <strain evidence="2">Pbs1</strain>
        <strain evidence="1">Pbs3</strain>
    </source>
</reference>
<evidence type="ECO:0000313" key="1">
    <source>
        <dbReference type="EMBL" id="CAH0474627.1"/>
    </source>
</evidence>
<dbReference type="EMBL" id="CAKKTJ010000112">
    <property type="protein sequence ID" value="CAH0474627.1"/>
    <property type="molecule type" value="Genomic_DNA"/>
</dbReference>
<evidence type="ECO:0000313" key="2">
    <source>
        <dbReference type="EMBL" id="CAH0520339.1"/>
    </source>
</evidence>
<name>A0AAU9KR26_9STRA</name>
<dbReference type="Proteomes" id="UP001160483">
    <property type="component" value="Unassembled WGS sequence"/>
</dbReference>
<dbReference type="EMBL" id="CAKLCB010000350">
    <property type="protein sequence ID" value="CAH0520339.1"/>
    <property type="molecule type" value="Genomic_DNA"/>
</dbReference>
<protein>
    <submittedName>
        <fullName evidence="1">Uncharacterized protein</fullName>
    </submittedName>
</protein>
<evidence type="ECO:0000313" key="4">
    <source>
        <dbReference type="Proteomes" id="UP001160483"/>
    </source>
</evidence>
<gene>
    <name evidence="2" type="ORF">PBS001_LOCUS6824</name>
    <name evidence="1" type="ORF">PBS003_LOCUS1471</name>
</gene>
<dbReference type="Proteomes" id="UP001158986">
    <property type="component" value="Unassembled WGS sequence"/>
</dbReference>
<proteinExistence type="predicted"/>
<dbReference type="AlphaFoldDB" id="A0AAU9KR26"/>
<organism evidence="1 4">
    <name type="scientific">Peronospora belbahrii</name>
    <dbReference type="NCBI Taxonomy" id="622444"/>
    <lineage>
        <taxon>Eukaryota</taxon>
        <taxon>Sar</taxon>
        <taxon>Stramenopiles</taxon>
        <taxon>Oomycota</taxon>
        <taxon>Peronosporomycetes</taxon>
        <taxon>Peronosporales</taxon>
        <taxon>Peronosporaceae</taxon>
        <taxon>Peronospora</taxon>
    </lineage>
</organism>
<comment type="caution">
    <text evidence="1">The sequence shown here is derived from an EMBL/GenBank/DDBJ whole genome shotgun (WGS) entry which is preliminary data.</text>
</comment>
<sequence length="109" mass="11955">MTKLKSKPRTFARFSELMSSACAIRKGNRAAYGVHPTTVEGPLRVGQSRVASLSQRCNPGNMSTSYPIALEMVLPAANCQLRSQEALLDRADQRDIAADTAQWRARNSC</sequence>